<name>A0A699IKX8_TANCI</name>
<protein>
    <submittedName>
        <fullName evidence="1">Uncharacterized protein</fullName>
    </submittedName>
</protein>
<accession>A0A699IKX8</accession>
<dbReference type="AlphaFoldDB" id="A0A699IKX8"/>
<evidence type="ECO:0000313" key="1">
    <source>
        <dbReference type="EMBL" id="GEZ59056.1"/>
    </source>
</evidence>
<sequence>MGRFVLGSLWSLLKEPPMKEPPLTDREEVQEIEEINFWIISQKPADTSHLKDNVGVGVYRTQQPYVLKVVNKADRSVLIIDSITGDIMMGAEVKRIKTHCFRIEFEQLHRLLDARSANIYK</sequence>
<reference evidence="1" key="1">
    <citation type="journal article" date="2019" name="Sci. Rep.">
        <title>Draft genome of Tanacetum cinerariifolium, the natural source of mosquito coil.</title>
        <authorList>
            <person name="Yamashiro T."/>
            <person name="Shiraishi A."/>
            <person name="Satake H."/>
            <person name="Nakayama K."/>
        </authorList>
    </citation>
    <scope>NUCLEOTIDE SEQUENCE</scope>
</reference>
<organism evidence="1">
    <name type="scientific">Tanacetum cinerariifolium</name>
    <name type="common">Dalmatian daisy</name>
    <name type="synonym">Chrysanthemum cinerariifolium</name>
    <dbReference type="NCBI Taxonomy" id="118510"/>
    <lineage>
        <taxon>Eukaryota</taxon>
        <taxon>Viridiplantae</taxon>
        <taxon>Streptophyta</taxon>
        <taxon>Embryophyta</taxon>
        <taxon>Tracheophyta</taxon>
        <taxon>Spermatophyta</taxon>
        <taxon>Magnoliopsida</taxon>
        <taxon>eudicotyledons</taxon>
        <taxon>Gunneridae</taxon>
        <taxon>Pentapetalae</taxon>
        <taxon>asterids</taxon>
        <taxon>campanulids</taxon>
        <taxon>Asterales</taxon>
        <taxon>Asteraceae</taxon>
        <taxon>Asteroideae</taxon>
        <taxon>Anthemideae</taxon>
        <taxon>Anthemidinae</taxon>
        <taxon>Tanacetum</taxon>
    </lineage>
</organism>
<dbReference type="EMBL" id="BKCJ010297706">
    <property type="protein sequence ID" value="GEZ59056.1"/>
    <property type="molecule type" value="Genomic_DNA"/>
</dbReference>
<gene>
    <name evidence="1" type="ORF">Tci_531029</name>
</gene>
<proteinExistence type="predicted"/>
<comment type="caution">
    <text evidence="1">The sequence shown here is derived from an EMBL/GenBank/DDBJ whole genome shotgun (WGS) entry which is preliminary data.</text>
</comment>